<evidence type="ECO:0000256" key="1">
    <source>
        <dbReference type="SAM" id="MobiDB-lite"/>
    </source>
</evidence>
<feature type="compositionally biased region" description="Acidic residues" evidence="1">
    <location>
        <begin position="608"/>
        <end position="618"/>
    </location>
</feature>
<gene>
    <name evidence="2" type="ORF">SK128_021985</name>
</gene>
<organism evidence="2 3">
    <name type="scientific">Halocaridina rubra</name>
    <name type="common">Hawaiian red shrimp</name>
    <dbReference type="NCBI Taxonomy" id="373956"/>
    <lineage>
        <taxon>Eukaryota</taxon>
        <taxon>Metazoa</taxon>
        <taxon>Ecdysozoa</taxon>
        <taxon>Arthropoda</taxon>
        <taxon>Crustacea</taxon>
        <taxon>Multicrustacea</taxon>
        <taxon>Malacostraca</taxon>
        <taxon>Eumalacostraca</taxon>
        <taxon>Eucarida</taxon>
        <taxon>Decapoda</taxon>
        <taxon>Pleocyemata</taxon>
        <taxon>Caridea</taxon>
        <taxon>Atyoidea</taxon>
        <taxon>Atyidae</taxon>
        <taxon>Halocaridina</taxon>
    </lineage>
</organism>
<feature type="compositionally biased region" description="Polar residues" evidence="1">
    <location>
        <begin position="554"/>
        <end position="572"/>
    </location>
</feature>
<sequence>MVVSDQEIDQLYAERYRLDQLFQNSPEFQDSLENSSAADSRSGISHRSQRSRRSKASPSHSKKSRHPPERMSVNNSDGHSPRGSPHRRKEGKGNNGNSPATSSPRWPKLTESPKAGSGRNTPRSEPSPTRRPQPPIQPGFSYIYPNSDANIPLDKKPIRRYSFLGNSNPGTDALLPFKGKLEYFDRLSRGSTPEPVTSPFAQVHRRGVSPHKVVPSSPRENKQQQVDSSPRLDATRRQMLLKLQSRSVELPPPPRTPLTPASHGSSSQMRGNLTSGSSSQILKDNVSGDSERHAPPPPQILFEDKSSRINRSPNNDKRAFYSNNPSPIHRRQSFLQLSDIEDRSTPSLTPRSHPKSMDRRDIRCEDKASDQSENISRMSSFAEIKRNERRSSQIHQELFEQSGIKIENRSPRNARALMEEKYQRDYGLPVERNERQSRNNREERRHREVERNERQNRNVLEEMSPRESRNRRESNSKDQRYQRSPRDERSRRDDRNFNLNFNVPAEFADDHKEKNVSKLNGGSYNKERSSNSKPGLQRHLSSPAIDVTRKGLSVGQSRISDSVAQITDSMSQLRRSLSKRVGRSVSRSISKSISRSFARKYKRQYNDEANDEQLEDPEPQNRHQRKRNLRPTLSDTFSTLRRSNAFNHAGMSYHALFGDGNAKEKSDRPSKDPKVLSDIHRYIHSQEIDGDSRSQRSFRSSSLPHPIDASVRDEVSLQEKHPEKFWTFTTSVVLPDYDPKPGDCPMFNFPRRLIDMDIDIGAY</sequence>
<feature type="region of interest" description="Disordered" evidence="1">
    <location>
        <begin position="604"/>
        <end position="637"/>
    </location>
</feature>
<evidence type="ECO:0000313" key="3">
    <source>
        <dbReference type="Proteomes" id="UP001381693"/>
    </source>
</evidence>
<accession>A0AAN8ZWC2</accession>
<dbReference type="Proteomes" id="UP001381693">
    <property type="component" value="Unassembled WGS sequence"/>
</dbReference>
<reference evidence="2 3" key="1">
    <citation type="submission" date="2023-11" db="EMBL/GenBank/DDBJ databases">
        <title>Halocaridina rubra genome assembly.</title>
        <authorList>
            <person name="Smith C."/>
        </authorList>
    </citation>
    <scope>NUCLEOTIDE SEQUENCE [LARGE SCALE GENOMIC DNA]</scope>
    <source>
        <strain evidence="2">EP-1</strain>
        <tissue evidence="2">Whole</tissue>
    </source>
</reference>
<feature type="region of interest" description="Disordered" evidence="1">
    <location>
        <begin position="27"/>
        <end position="153"/>
    </location>
</feature>
<feature type="compositionally biased region" description="Basic and acidic residues" evidence="1">
    <location>
        <begin position="685"/>
        <end position="694"/>
    </location>
</feature>
<feature type="compositionally biased region" description="Basic residues" evidence="1">
    <location>
        <begin position="47"/>
        <end position="65"/>
    </location>
</feature>
<feature type="region of interest" description="Disordered" evidence="1">
    <location>
        <begin position="685"/>
        <end position="710"/>
    </location>
</feature>
<feature type="region of interest" description="Disordered" evidence="1">
    <location>
        <begin position="427"/>
        <end position="589"/>
    </location>
</feature>
<comment type="caution">
    <text evidence="2">The sequence shown here is derived from an EMBL/GenBank/DDBJ whole genome shotgun (WGS) entry which is preliminary data.</text>
</comment>
<keyword evidence="3" id="KW-1185">Reference proteome</keyword>
<feature type="compositionally biased region" description="Polar residues" evidence="1">
    <location>
        <begin position="27"/>
        <end position="46"/>
    </location>
</feature>
<proteinExistence type="predicted"/>
<feature type="compositionally biased region" description="Basic and acidic residues" evidence="1">
    <location>
        <begin position="355"/>
        <end position="370"/>
    </location>
</feature>
<feature type="region of interest" description="Disordered" evidence="1">
    <location>
        <begin position="189"/>
        <end position="389"/>
    </location>
</feature>
<feature type="compositionally biased region" description="Polar residues" evidence="1">
    <location>
        <begin position="95"/>
        <end position="104"/>
    </location>
</feature>
<protein>
    <submittedName>
        <fullName evidence="2">Uncharacterized protein</fullName>
    </submittedName>
</protein>
<name>A0AAN8ZWC2_HALRR</name>
<feature type="compositionally biased region" description="Polar residues" evidence="1">
    <location>
        <begin position="262"/>
        <end position="282"/>
    </location>
</feature>
<feature type="compositionally biased region" description="Basic and acidic residues" evidence="1">
    <location>
        <begin position="431"/>
        <end position="496"/>
    </location>
</feature>
<evidence type="ECO:0000313" key="2">
    <source>
        <dbReference type="EMBL" id="KAK7066248.1"/>
    </source>
</evidence>
<dbReference type="EMBL" id="JAXCGZ010019303">
    <property type="protein sequence ID" value="KAK7066248.1"/>
    <property type="molecule type" value="Genomic_DNA"/>
</dbReference>
<dbReference type="AlphaFoldDB" id="A0AAN8ZWC2"/>